<sequence>MAEMHDAALRRGTSGCHNWAEPEKTTRKMVKSGLELADRMESA</sequence>
<accession>A0AAW6AHV5</accession>
<evidence type="ECO:0000313" key="2">
    <source>
        <dbReference type="EMBL" id="MDB1838101.1"/>
    </source>
</evidence>
<proteinExistence type="predicted"/>
<dbReference type="RefSeq" id="WP_267473382.1">
    <property type="nucleotide sequence ID" value="NZ_JADNPG010000002.1"/>
</dbReference>
<gene>
    <name evidence="2" type="ORF">PMW86_00630</name>
</gene>
<evidence type="ECO:0000313" key="3">
    <source>
        <dbReference type="Proteomes" id="UP001212741"/>
    </source>
</evidence>
<dbReference type="EMBL" id="JAQLEC010000001">
    <property type="protein sequence ID" value="MDB1838101.1"/>
    <property type="molecule type" value="Genomic_DNA"/>
</dbReference>
<evidence type="ECO:0000256" key="1">
    <source>
        <dbReference type="SAM" id="MobiDB-lite"/>
    </source>
</evidence>
<feature type="region of interest" description="Disordered" evidence="1">
    <location>
        <begin position="1"/>
        <end position="28"/>
    </location>
</feature>
<organism evidence="2 3">
    <name type="scientific">Collinsella aerofaciens</name>
    <dbReference type="NCBI Taxonomy" id="74426"/>
    <lineage>
        <taxon>Bacteria</taxon>
        <taxon>Bacillati</taxon>
        <taxon>Actinomycetota</taxon>
        <taxon>Coriobacteriia</taxon>
        <taxon>Coriobacteriales</taxon>
        <taxon>Coriobacteriaceae</taxon>
        <taxon>Collinsella</taxon>
    </lineage>
</organism>
<comment type="caution">
    <text evidence="2">The sequence shown here is derived from an EMBL/GenBank/DDBJ whole genome shotgun (WGS) entry which is preliminary data.</text>
</comment>
<dbReference type="Proteomes" id="UP001212741">
    <property type="component" value="Unassembled WGS sequence"/>
</dbReference>
<reference evidence="2" key="1">
    <citation type="submission" date="2023-01" db="EMBL/GenBank/DDBJ databases">
        <title>Human gut microbiome strain richness.</title>
        <authorList>
            <person name="Chen-Liaw A."/>
        </authorList>
    </citation>
    <scope>NUCLEOTIDE SEQUENCE</scope>
    <source>
        <strain evidence="2">D54st1_D6_D54t1_190329</strain>
    </source>
</reference>
<dbReference type="AlphaFoldDB" id="A0AAW6AHV5"/>
<protein>
    <submittedName>
        <fullName evidence="2">Uncharacterized protein</fullName>
    </submittedName>
</protein>
<name>A0AAW6AHV5_9ACTN</name>